<dbReference type="Gene3D" id="3.10.20.180">
    <property type="match status" value="1"/>
</dbReference>
<reference evidence="1" key="1">
    <citation type="submission" date="2008-11" db="EMBL/GenBank/DDBJ databases">
        <title>Production of recombinant streptokinase for pharmaceutical application (thrompolitic agent).</title>
        <authorList>
            <person name="Al-Sohaimy S.A."/>
            <person name="Hafez E.E."/>
            <person name="Elsaadani M.A."/>
            <person name="Elsayed S.S."/>
        </authorList>
    </citation>
    <scope>NUCLEOTIDE SEQUENCE</scope>
    <source>
        <strain evidence="1">SalMarEg</strain>
    </source>
</reference>
<keyword evidence="1" id="KW-0418">Kinase</keyword>
<dbReference type="SUPFAM" id="SSF54328">
    <property type="entry name" value="Staphylokinase/streptokinase"/>
    <property type="match status" value="1"/>
</dbReference>
<dbReference type="GO" id="GO:0005576">
    <property type="term" value="C:extracellular region"/>
    <property type="evidence" value="ECO:0007669"/>
    <property type="project" value="InterPro"/>
</dbReference>
<dbReference type="GO" id="GO:0016301">
    <property type="term" value="F:kinase activity"/>
    <property type="evidence" value="ECO:0007669"/>
    <property type="project" value="UniProtKB-KW"/>
</dbReference>
<keyword evidence="1" id="KW-0808">Transferase</keyword>
<organism evidence="1">
    <name type="scientific">Streptococcus sp. SalMarEg</name>
    <dbReference type="NCBI Taxonomy" id="580941"/>
    <lineage>
        <taxon>Bacteria</taxon>
        <taxon>Bacillati</taxon>
        <taxon>Bacillota</taxon>
        <taxon>Bacilli</taxon>
        <taxon>Lactobacillales</taxon>
        <taxon>Streptococcaceae</taxon>
        <taxon>Streptococcus</taxon>
    </lineage>
</organism>
<dbReference type="InterPro" id="IPR008124">
    <property type="entry name" value="SK"/>
</dbReference>
<feature type="non-terminal residue" evidence="1">
    <location>
        <position position="263"/>
    </location>
</feature>
<feature type="non-terminal residue" evidence="1">
    <location>
        <position position="1"/>
    </location>
</feature>
<protein>
    <submittedName>
        <fullName evidence="1">Streptokinase</fullName>
    </submittedName>
</protein>
<dbReference type="AlphaFoldDB" id="B8Y6H8"/>
<evidence type="ECO:0000313" key="1">
    <source>
        <dbReference type="EMBL" id="ACL01250.1"/>
    </source>
</evidence>
<dbReference type="PRINTS" id="PR01753">
    <property type="entry name" value="STREPKINASE"/>
</dbReference>
<name>B8Y6H8_9STRE</name>
<sequence>PNQVLCKMQLVQRIMSKRTNTIHEKKNQYKLQQNLLILDMLYRLPSTLMMISHQFSKILNYSKHSLSATPSHPKNYWLKHKAFSTKAIQITSFLNRHSSQGYFPYNFTNGSRVYLPCQIPDQSCNREQAYQNDNKTGLKKETKNTDLISEKYYILKKGEEPYDPFLRLLYCLYVLVDSLLLTVSKEIYKEYGYYAEKTISVALSGVDGEQSKSKSATIPKEWNATAITVVEYSSSNSYSRCSTLLCSGFESHKIRTEYSLLVN</sequence>
<proteinExistence type="predicted"/>
<dbReference type="EMBL" id="FJ490630">
    <property type="protein sequence ID" value="ACL01250.1"/>
    <property type="molecule type" value="Genomic_DNA"/>
</dbReference>
<dbReference type="InterPro" id="IPR036120">
    <property type="entry name" value="SAK/SK_sf"/>
</dbReference>
<accession>B8Y6H8</accession>